<keyword evidence="2" id="KW-0732">Signal</keyword>
<feature type="region of interest" description="Disordered" evidence="1">
    <location>
        <begin position="232"/>
        <end position="253"/>
    </location>
</feature>
<evidence type="ECO:0000313" key="3">
    <source>
        <dbReference type="EMBL" id="CEG55844.1"/>
    </source>
</evidence>
<name>A0A098G1I9_9GAMM</name>
<dbReference type="OrthoDB" id="5634380at2"/>
<protein>
    <submittedName>
        <fullName evidence="3">Component of the Dot/Icm secretion system</fullName>
    </submittedName>
</protein>
<dbReference type="EMBL" id="LN614827">
    <property type="protein sequence ID" value="CEG55844.1"/>
    <property type="molecule type" value="Genomic_DNA"/>
</dbReference>
<evidence type="ECO:0000256" key="1">
    <source>
        <dbReference type="SAM" id="MobiDB-lite"/>
    </source>
</evidence>
<dbReference type="NCBIfam" id="NF038225">
    <property type="entry name" value="IcmX_IVB"/>
    <property type="match status" value="1"/>
</dbReference>
<reference evidence="4" key="1">
    <citation type="submission" date="2014-09" db="EMBL/GenBank/DDBJ databases">
        <authorList>
            <person name="Gomez-Valero L."/>
        </authorList>
    </citation>
    <scope>NUCLEOTIDE SEQUENCE [LARGE SCALE GENOMIC DNA]</scope>
    <source>
        <strain evidence="4">ATCC700992</strain>
    </source>
</reference>
<dbReference type="AlphaFoldDB" id="A0A098G1I9"/>
<feature type="region of interest" description="Disordered" evidence="1">
    <location>
        <begin position="428"/>
        <end position="447"/>
    </location>
</feature>
<accession>A0A098G1I9</accession>
<dbReference type="Proteomes" id="UP000032430">
    <property type="component" value="Chromosome I"/>
</dbReference>
<feature type="signal peptide" evidence="2">
    <location>
        <begin position="1"/>
        <end position="22"/>
    </location>
</feature>
<dbReference type="KEGG" id="lfa:LFA_0374"/>
<proteinExistence type="predicted"/>
<dbReference type="HOGENOM" id="CLU_568361_0_0_6"/>
<dbReference type="RefSeq" id="WP_045094648.1">
    <property type="nucleotide sequence ID" value="NZ_LN614827.1"/>
</dbReference>
<gene>
    <name evidence="3" type="primary">icmX</name>
    <name evidence="3" type="ORF">LFA_0374</name>
</gene>
<dbReference type="STRING" id="1212491.LFA_0374"/>
<feature type="chain" id="PRO_5001935291" evidence="2">
    <location>
        <begin position="23"/>
        <end position="447"/>
    </location>
</feature>
<evidence type="ECO:0000256" key="2">
    <source>
        <dbReference type="SAM" id="SignalP"/>
    </source>
</evidence>
<evidence type="ECO:0000313" key="4">
    <source>
        <dbReference type="Proteomes" id="UP000032430"/>
    </source>
</evidence>
<organism evidence="3 4">
    <name type="scientific">Legionella fallonii LLAP-10</name>
    <dbReference type="NCBI Taxonomy" id="1212491"/>
    <lineage>
        <taxon>Bacteria</taxon>
        <taxon>Pseudomonadati</taxon>
        <taxon>Pseudomonadota</taxon>
        <taxon>Gammaproteobacteria</taxon>
        <taxon>Legionellales</taxon>
        <taxon>Legionellaceae</taxon>
        <taxon>Legionella</taxon>
    </lineage>
</organism>
<keyword evidence="4" id="KW-1185">Reference proteome</keyword>
<sequence>MKLVSKLTLINLFCLTTFTATADDISNQYNQQMNTNMQTLTKYLQYLGGYLGYDLTVSPTANNQTINQQLLSISTTQLAQSYVYSTFFGAFPVAALSSAIQIVPTTTPGANMINKLANTTFTYQGYSSASSSQQGKVSASSLIDQVGSNSQYQQDPVSQAVLNILGTPDYTYCMSTDQRDWNPSCNYLYENLVTSNVIGALPDSKEYFTSTYNQQLIGQLNVNSLMGTMQYSTENTNQNNTGSPTPNSQTPGLTAQNQAQQALNFIRYASGSVVPVPLPTFSAYNDLYNIAVPPDGSNVTVIQQKQAQATLNNYLANLRVYAAQSSVGIGNLYYLLSKRLPQNQSGSNNALLTSQAMSEFNMASWRLFNPDMSQNKQWITQLNNASPATVEKEIATLLAEMNYQMYLDRQIQERILLTNSIMLIQNTRSGQPSANFGNQESAPTTNQ</sequence>